<dbReference type="PANTHER" id="PTHR11142:SF5">
    <property type="entry name" value="TRNA PSEUDOURIDINE(38_39) SYNTHASE"/>
    <property type="match status" value="1"/>
</dbReference>
<reference evidence="6 7" key="1">
    <citation type="journal article" date="2014" name="BMC Genomics">
        <title>Comparative genome sequencing reveals chemotype-specific gene clusters in the toxigenic black mold Stachybotrys.</title>
        <authorList>
            <person name="Semeiks J."/>
            <person name="Borek D."/>
            <person name="Otwinowski Z."/>
            <person name="Grishin N.V."/>
        </authorList>
    </citation>
    <scope>NUCLEOTIDE SEQUENCE [LARGE SCALE GENOMIC DNA]</scope>
    <source>
        <strain evidence="6 7">IBT 40285</strain>
    </source>
</reference>
<dbReference type="GO" id="GO:0005737">
    <property type="term" value="C:cytoplasm"/>
    <property type="evidence" value="ECO:0007669"/>
    <property type="project" value="TreeGrafter"/>
</dbReference>
<dbReference type="EMBL" id="KL660255">
    <property type="protein sequence ID" value="KFA67107.1"/>
    <property type="molecule type" value="Genomic_DNA"/>
</dbReference>
<evidence type="ECO:0000256" key="3">
    <source>
        <dbReference type="ARBA" id="ARBA00023235"/>
    </source>
</evidence>
<feature type="domain" description="Pseudouridine synthase I TruA alpha/beta" evidence="5">
    <location>
        <begin position="279"/>
        <end position="412"/>
    </location>
</feature>
<dbReference type="GO" id="GO:0005634">
    <property type="term" value="C:nucleus"/>
    <property type="evidence" value="ECO:0007669"/>
    <property type="project" value="TreeGrafter"/>
</dbReference>
<dbReference type="InterPro" id="IPR001406">
    <property type="entry name" value="PsdUridine_synth_TruA"/>
</dbReference>
<proteinExistence type="inferred from homology"/>
<evidence type="ECO:0000313" key="7">
    <source>
        <dbReference type="Proteomes" id="UP000028524"/>
    </source>
</evidence>
<gene>
    <name evidence="6" type="ORF">S40285_02967</name>
</gene>
<dbReference type="HOGENOM" id="CLU_014673_2_3_1"/>
<dbReference type="GO" id="GO:0031119">
    <property type="term" value="P:tRNA pseudouridine synthesis"/>
    <property type="evidence" value="ECO:0007669"/>
    <property type="project" value="TreeGrafter"/>
</dbReference>
<accession>A0A084QT22</accession>
<evidence type="ECO:0000313" key="6">
    <source>
        <dbReference type="EMBL" id="KFA67107.1"/>
    </source>
</evidence>
<evidence type="ECO:0000259" key="5">
    <source>
        <dbReference type="Pfam" id="PF01416"/>
    </source>
</evidence>
<dbReference type="InterPro" id="IPR020094">
    <property type="entry name" value="TruA/RsuA/RluB/E/F_N"/>
</dbReference>
<dbReference type="OMA" id="SCRERRY"/>
<keyword evidence="3" id="KW-0413">Isomerase</keyword>
<feature type="compositionally biased region" description="Low complexity" evidence="4">
    <location>
        <begin position="45"/>
        <end position="58"/>
    </location>
</feature>
<organism evidence="6 7">
    <name type="scientific">Stachybotrys chlorohalonatus (strain IBT 40285)</name>
    <dbReference type="NCBI Taxonomy" id="1283841"/>
    <lineage>
        <taxon>Eukaryota</taxon>
        <taxon>Fungi</taxon>
        <taxon>Dikarya</taxon>
        <taxon>Ascomycota</taxon>
        <taxon>Pezizomycotina</taxon>
        <taxon>Sordariomycetes</taxon>
        <taxon>Hypocreomycetidae</taxon>
        <taxon>Hypocreales</taxon>
        <taxon>Stachybotryaceae</taxon>
        <taxon>Stachybotrys</taxon>
    </lineage>
</organism>
<dbReference type="GO" id="GO:1990481">
    <property type="term" value="P:mRNA pseudouridine synthesis"/>
    <property type="evidence" value="ECO:0007669"/>
    <property type="project" value="TreeGrafter"/>
</dbReference>
<keyword evidence="7" id="KW-1185">Reference proteome</keyword>
<dbReference type="OrthoDB" id="25767at2759"/>
<feature type="region of interest" description="Disordered" evidence="4">
    <location>
        <begin position="522"/>
        <end position="547"/>
    </location>
</feature>
<dbReference type="Proteomes" id="UP000028524">
    <property type="component" value="Unassembled WGS sequence"/>
</dbReference>
<dbReference type="InterPro" id="IPR020103">
    <property type="entry name" value="PsdUridine_synth_cat_dom_sf"/>
</dbReference>
<dbReference type="Gene3D" id="3.30.70.580">
    <property type="entry name" value="Pseudouridine synthase I, catalytic domain, N-terminal subdomain"/>
    <property type="match status" value="1"/>
</dbReference>
<dbReference type="InterPro" id="IPR020097">
    <property type="entry name" value="PsdUridine_synth_TruA_a/b_dom"/>
</dbReference>
<feature type="compositionally biased region" description="Low complexity" evidence="4">
    <location>
        <begin position="162"/>
        <end position="186"/>
    </location>
</feature>
<dbReference type="SUPFAM" id="SSF55120">
    <property type="entry name" value="Pseudouridine synthase"/>
    <property type="match status" value="1"/>
</dbReference>
<dbReference type="PANTHER" id="PTHR11142">
    <property type="entry name" value="PSEUDOURIDYLATE SYNTHASE"/>
    <property type="match status" value="1"/>
</dbReference>
<dbReference type="CDD" id="cd02569">
    <property type="entry name" value="PseudoU_synth_ScPus3"/>
    <property type="match status" value="1"/>
</dbReference>
<evidence type="ECO:0000256" key="2">
    <source>
        <dbReference type="ARBA" id="ARBA00022694"/>
    </source>
</evidence>
<comment type="similarity">
    <text evidence="1">Belongs to the tRNA pseudouridine synthase TruA family.</text>
</comment>
<dbReference type="InterPro" id="IPR020095">
    <property type="entry name" value="PsdUridine_synth_TruA_C"/>
</dbReference>
<dbReference type="Pfam" id="PF01416">
    <property type="entry name" value="PseudoU_synth_1"/>
    <property type="match status" value="1"/>
</dbReference>
<name>A0A084QT22_STAC4</name>
<dbReference type="HAMAP" id="MF_00171">
    <property type="entry name" value="TruA"/>
    <property type="match status" value="1"/>
</dbReference>
<evidence type="ECO:0000256" key="4">
    <source>
        <dbReference type="SAM" id="MobiDB-lite"/>
    </source>
</evidence>
<evidence type="ECO:0000256" key="1">
    <source>
        <dbReference type="ARBA" id="ARBA00009375"/>
    </source>
</evidence>
<dbReference type="STRING" id="1283841.A0A084QT22"/>
<dbReference type="Gene3D" id="3.30.70.660">
    <property type="entry name" value="Pseudouridine synthase I, catalytic domain, C-terminal subdomain"/>
    <property type="match status" value="1"/>
</dbReference>
<dbReference type="GO" id="GO:0003723">
    <property type="term" value="F:RNA binding"/>
    <property type="evidence" value="ECO:0007669"/>
    <property type="project" value="InterPro"/>
</dbReference>
<dbReference type="FunCoup" id="A0A084QT22">
    <property type="interactions" value="708"/>
</dbReference>
<dbReference type="AlphaFoldDB" id="A0A084QT22"/>
<dbReference type="GO" id="GO:0009982">
    <property type="term" value="F:pseudouridine synthase activity"/>
    <property type="evidence" value="ECO:0007669"/>
    <property type="project" value="InterPro"/>
</dbReference>
<dbReference type="InParanoid" id="A0A084QT22"/>
<dbReference type="InterPro" id="IPR041707">
    <property type="entry name" value="Pus3-like"/>
</dbReference>
<keyword evidence="2" id="KW-0819">tRNA processing</keyword>
<feature type="region of interest" description="Disordered" evidence="4">
    <location>
        <begin position="28"/>
        <end position="74"/>
    </location>
</feature>
<protein>
    <recommendedName>
        <fullName evidence="5">Pseudouridine synthase I TruA alpha/beta domain-containing protein</fullName>
    </recommendedName>
</protein>
<feature type="region of interest" description="Disordered" evidence="4">
    <location>
        <begin position="162"/>
        <end position="202"/>
    </location>
</feature>
<sequence length="547" mass="60794">MSAAEAKYNSWTKAGLVSRIVELESELKRHGHIKESPTPQPQAPPSHGGSSGAGADASTGNSTVKKAKTKGKMDPSKYSTRFIALKLAYLGKRYGGYEYSSSGVLPSIEEELWKALTRAHLIFPTQDERIVDFDCCDYAKCGRTDRGVSAFGQVISLRVRSAKPLPKKQAPPAAEENQQAQTGEQTEAQEDEKPEVLRPFDPIHDELDYPRLLNRMLPNDIRILAWCPSPPPDFSARFSCGERQYRYFFTQPAFMPLPQRDGSSRVKTGWLDVEAMRDAARRFEGTHDFRNFCKIDMSKQISEFVRVIYESDIEEVEGGTTNLPFLQTSSLADSKLAGEAGNYPKVYSFNVKGSAFLWHQIRHMVAILFLVGQGLESPSIVTELLDIKTNPARPGYVMAHESPLVLSDCIFPSGDRSVRGPDAIEWVYSTGNPAVGMFGKGGLLHSVWETWRGHKTEELLSSQLLQYVAARAGNIDAMVMDTPDTRLAEGAPGGRHAGSYQPIMKMAKLESPEVMNERYAQRRGFANSDAMRASKGKRKHDEDMADE</sequence>